<feature type="signal peptide" evidence="3">
    <location>
        <begin position="1"/>
        <end position="18"/>
    </location>
</feature>
<dbReference type="InterPro" id="IPR003591">
    <property type="entry name" value="Leu-rich_rpt_typical-subtyp"/>
</dbReference>
<dbReference type="PANTHER" id="PTHR45712">
    <property type="entry name" value="AGAP008170-PA"/>
    <property type="match status" value="1"/>
</dbReference>
<keyword evidence="1" id="KW-0433">Leucine-rich repeat</keyword>
<dbReference type="SUPFAM" id="SSF52047">
    <property type="entry name" value="RNI-like"/>
    <property type="match status" value="1"/>
</dbReference>
<dbReference type="Pfam" id="PF13855">
    <property type="entry name" value="LRR_8"/>
    <property type="match status" value="3"/>
</dbReference>
<evidence type="ECO:0000256" key="3">
    <source>
        <dbReference type="SAM" id="SignalP"/>
    </source>
</evidence>
<dbReference type="RefSeq" id="XP_011632775.1">
    <property type="nucleotide sequence ID" value="XM_011634473.1"/>
</dbReference>
<name>A0A6I9VZP2_9HYME</name>
<dbReference type="AlphaFoldDB" id="A0A6I9VZP2"/>
<gene>
    <name evidence="5" type="primary">LOC105424318</name>
</gene>
<keyword evidence="3" id="KW-0732">Signal</keyword>
<dbReference type="InterPro" id="IPR032675">
    <property type="entry name" value="LRR_dom_sf"/>
</dbReference>
<dbReference type="SMART" id="SM00369">
    <property type="entry name" value="LRR_TYP"/>
    <property type="match status" value="9"/>
</dbReference>
<dbReference type="KEGG" id="pbar:105424318"/>
<proteinExistence type="predicted"/>
<dbReference type="InterPro" id="IPR050333">
    <property type="entry name" value="SLRP"/>
</dbReference>
<dbReference type="InterPro" id="IPR001611">
    <property type="entry name" value="Leu-rich_rpt"/>
</dbReference>
<dbReference type="PRINTS" id="PR00019">
    <property type="entry name" value="LEURICHRPT"/>
</dbReference>
<evidence type="ECO:0000256" key="2">
    <source>
        <dbReference type="ARBA" id="ARBA00022737"/>
    </source>
</evidence>
<sequence length="548" mass="64025">MRLLPAIIFICWSTLITGNDHRFRHLKSKPFDEMEIEHNSRSMLENSSVDHLLKDLIFNRPIDNMDNWKPLANTYSRFPEFYMDKLITSQCQEIVFINARLSDINQDFIISSVITCLNITNNNIERIAKNAFRKLPNLTYLDLSHNNLNNPTELFSFGSHKNLKGLFLDNAIRKFEFRDKIEISEENYPNLEILSLRNNIFTDIWTSRMKFLIENSNIFQFPNYLHTENDLSFSNHYIDDDIIQKAPFPKLKYLDLSGNNMISTDFVKLLPSTLRCLDLHNNLLTTLTLSDKGKNLLTLNLNNNNFYSVRKQSFVPFNLNERYNQHTYNEYNSHDLIYQYNSALNLSGLENLVYLSISNNKINFIESTAFQDINKLVYLNLSANEINNLDKNTFASLQSLSTLDLSFNNLQSVPLFSRETNISVLFLNCNKIQKIISHSFIQTSRLTKLFLEENQIFEIDIKAFDYLYNLEELNLSKNLLHFLPEGWTNHLLSLKYLNLSNNTFTSLESLPLINAVSLIEIHLIMNPLKHLNVNYFESLPQNLTINLM</sequence>
<keyword evidence="2" id="KW-0677">Repeat</keyword>
<organism evidence="4 5">
    <name type="scientific">Pogonomyrmex barbatus</name>
    <name type="common">red harvester ant</name>
    <dbReference type="NCBI Taxonomy" id="144034"/>
    <lineage>
        <taxon>Eukaryota</taxon>
        <taxon>Metazoa</taxon>
        <taxon>Ecdysozoa</taxon>
        <taxon>Arthropoda</taxon>
        <taxon>Hexapoda</taxon>
        <taxon>Insecta</taxon>
        <taxon>Pterygota</taxon>
        <taxon>Neoptera</taxon>
        <taxon>Endopterygota</taxon>
        <taxon>Hymenoptera</taxon>
        <taxon>Apocrita</taxon>
        <taxon>Aculeata</taxon>
        <taxon>Formicoidea</taxon>
        <taxon>Formicidae</taxon>
        <taxon>Myrmicinae</taxon>
        <taxon>Pogonomyrmex</taxon>
    </lineage>
</organism>
<dbReference type="Gene3D" id="3.80.10.10">
    <property type="entry name" value="Ribonuclease Inhibitor"/>
    <property type="match status" value="4"/>
</dbReference>
<dbReference type="FunFam" id="3.80.10.10:FF:001164">
    <property type="entry name" value="GH01279p"/>
    <property type="match status" value="1"/>
</dbReference>
<dbReference type="Proteomes" id="UP000504615">
    <property type="component" value="Unplaced"/>
</dbReference>
<evidence type="ECO:0000313" key="5">
    <source>
        <dbReference type="RefSeq" id="XP_011632775.1"/>
    </source>
</evidence>
<keyword evidence="4" id="KW-1185">Reference proteome</keyword>
<accession>A0A6I9VZP2</accession>
<dbReference type="OrthoDB" id="2013775at2759"/>
<reference evidence="5" key="1">
    <citation type="submission" date="2025-08" db="UniProtKB">
        <authorList>
            <consortium name="RefSeq"/>
        </authorList>
    </citation>
    <scope>IDENTIFICATION</scope>
</reference>
<feature type="chain" id="PRO_5027121545" evidence="3">
    <location>
        <begin position="19"/>
        <end position="548"/>
    </location>
</feature>
<evidence type="ECO:0000313" key="4">
    <source>
        <dbReference type="Proteomes" id="UP000504615"/>
    </source>
</evidence>
<dbReference type="PROSITE" id="PS51450">
    <property type="entry name" value="LRR"/>
    <property type="match status" value="4"/>
</dbReference>
<dbReference type="GeneID" id="105424318"/>
<evidence type="ECO:0000256" key="1">
    <source>
        <dbReference type="ARBA" id="ARBA00022614"/>
    </source>
</evidence>
<protein>
    <submittedName>
        <fullName evidence="5">Protein artichoke-like</fullName>
    </submittedName>
</protein>
<dbReference type="PANTHER" id="PTHR45712:SF22">
    <property type="entry name" value="INSULIN-LIKE GROWTH FACTOR-BINDING PROTEIN COMPLEX ACID LABILE SUBUNIT"/>
    <property type="match status" value="1"/>
</dbReference>